<keyword evidence="14" id="KW-0460">Magnesium</keyword>
<dbReference type="PANTHER" id="PTHR44535:SF1">
    <property type="entry name" value="SERINE_THREONINE-PROTEIN KINASE NEK9"/>
    <property type="match status" value="1"/>
</dbReference>
<evidence type="ECO:0000313" key="19">
    <source>
        <dbReference type="Proteomes" id="UP001209878"/>
    </source>
</evidence>
<keyword evidence="8" id="KW-0808">Transferase</keyword>
<accession>A0AAD9PGD0</accession>
<keyword evidence="11" id="KW-0547">Nucleotide-binding</keyword>
<dbReference type="EC" id="2.7.11.1" evidence="4"/>
<evidence type="ECO:0000256" key="13">
    <source>
        <dbReference type="ARBA" id="ARBA00022840"/>
    </source>
</evidence>
<evidence type="ECO:0000259" key="17">
    <source>
        <dbReference type="PROSITE" id="PS50011"/>
    </source>
</evidence>
<dbReference type="Gene3D" id="1.10.510.10">
    <property type="entry name" value="Transferase(Phosphotransferase) domain 1"/>
    <property type="match status" value="1"/>
</dbReference>
<feature type="repeat" description="RCC1" evidence="15">
    <location>
        <begin position="469"/>
        <end position="520"/>
    </location>
</feature>
<protein>
    <recommendedName>
        <fullName evidence="4">non-specific serine/threonine protein kinase</fullName>
        <ecNumber evidence="4">2.7.11.1</ecNumber>
    </recommendedName>
</protein>
<proteinExistence type="inferred from homology"/>
<dbReference type="Proteomes" id="UP001209878">
    <property type="component" value="Unassembled WGS sequence"/>
</dbReference>
<evidence type="ECO:0000256" key="11">
    <source>
        <dbReference type="ARBA" id="ARBA00022741"/>
    </source>
</evidence>
<feature type="repeat" description="RCC1" evidence="15">
    <location>
        <begin position="415"/>
        <end position="468"/>
    </location>
</feature>
<dbReference type="FunFam" id="3.30.200.20:FF:000097">
    <property type="entry name" value="Probable serine/threonine-protein kinase nek1"/>
    <property type="match status" value="1"/>
</dbReference>
<dbReference type="PROSITE" id="PS50012">
    <property type="entry name" value="RCC1_3"/>
    <property type="match status" value="7"/>
</dbReference>
<dbReference type="InterPro" id="IPR000408">
    <property type="entry name" value="Reg_chr_condens"/>
</dbReference>
<dbReference type="Pfam" id="PF00069">
    <property type="entry name" value="Pkinase"/>
    <property type="match status" value="1"/>
</dbReference>
<evidence type="ECO:0000256" key="7">
    <source>
        <dbReference type="ARBA" id="ARBA00022553"/>
    </source>
</evidence>
<comment type="caution">
    <text evidence="18">The sequence shown here is derived from an EMBL/GenBank/DDBJ whole genome shotgun (WGS) entry which is preliminary data.</text>
</comment>
<evidence type="ECO:0000256" key="6">
    <source>
        <dbReference type="ARBA" id="ARBA00022527"/>
    </source>
</evidence>
<feature type="region of interest" description="Disordered" evidence="16">
    <location>
        <begin position="710"/>
        <end position="743"/>
    </location>
</feature>
<dbReference type="PANTHER" id="PTHR44535">
    <property type="entry name" value="PROTEIN CBG16200"/>
    <property type="match status" value="1"/>
</dbReference>
<dbReference type="GO" id="GO:0005524">
    <property type="term" value="F:ATP binding"/>
    <property type="evidence" value="ECO:0007669"/>
    <property type="project" value="UniProtKB-KW"/>
</dbReference>
<evidence type="ECO:0000256" key="5">
    <source>
        <dbReference type="ARBA" id="ARBA00022490"/>
    </source>
</evidence>
<evidence type="ECO:0000256" key="15">
    <source>
        <dbReference type="PROSITE-ProRule" id="PRU00235"/>
    </source>
</evidence>
<keyword evidence="12" id="KW-0418">Kinase</keyword>
<dbReference type="EMBL" id="JAODUO010000115">
    <property type="protein sequence ID" value="KAK2194294.1"/>
    <property type="molecule type" value="Genomic_DNA"/>
</dbReference>
<dbReference type="GO" id="GO:0046872">
    <property type="term" value="F:metal ion binding"/>
    <property type="evidence" value="ECO:0007669"/>
    <property type="project" value="UniProtKB-KW"/>
</dbReference>
<evidence type="ECO:0000256" key="14">
    <source>
        <dbReference type="ARBA" id="ARBA00022842"/>
    </source>
</evidence>
<dbReference type="GO" id="GO:0004674">
    <property type="term" value="F:protein serine/threonine kinase activity"/>
    <property type="evidence" value="ECO:0007669"/>
    <property type="project" value="UniProtKB-KW"/>
</dbReference>
<evidence type="ECO:0000256" key="1">
    <source>
        <dbReference type="ARBA" id="ARBA00001946"/>
    </source>
</evidence>
<dbReference type="InterPro" id="IPR011009">
    <property type="entry name" value="Kinase-like_dom_sf"/>
</dbReference>
<dbReference type="Pfam" id="PF25390">
    <property type="entry name" value="WD40_RLD"/>
    <property type="match status" value="1"/>
</dbReference>
<sequence length="743" mass="81314">MDARSDSPMDRGDISPGSQETGYIPVRVLGRGAFGEAVLYRKVEDNSLVVWKEVDLKCLGEKERKDSQNEIDILSILNHTNVVSYYNHFLDGDTLLIEMEYANGGSLHEKIARQKELFPEEVVLWYFYQVASAVSHIHELGILHRDIKALNIFLTKSGLVKLGDFGISKILDSNSQLVDSYVGTPYYMSPELIKGERYNQKSDIWSLGCVLYELLSLTKVFDATNPLRLASEIVHSQFDEVSPKYSSNIRTLVNNMLDKDASNRPSADDILQHTIFSDGLAESMDKKVWELDAATRRAKMSATPAAEVLPVVTSKCSEVYIWGGGRMTPQKIDMFTKGRSALQVSAGHSHLAVITVEKELYTWSNMQGGGLMVGQLGHGDTAAYKAPKKVETFENIPVRQVSCGADFTVCVTDESDVYAFGSDYDGCLGCDGDEGSEVCTPKLISFFAGTRVQQVSCGDAHVVALTEAGDVYTWGCGEFGRLGLGCEDDFALPQKVETRGKHAIKSVHAGSDGTFMIRTNGRLLACGSNEDNRLGFNSVARGLHKRKQEISYDIPYQCTFTTVKPLSKHDVASVAPGKTHTAVIDSLSRLITFGSNKFGQLGVGDYKVRSGVNIVSSLLIGKQVLNVCCGDGFTVASTSDNQVYSWGLCENGRLGTVSSDTSKKVEVPCYALPRPIFGSLHAVTDVASHHWSTILVAEKVLAQKTIGGTRVKCPDEGEDEPKMQSSQMNESSVPTWLQRVSSQ</sequence>
<evidence type="ECO:0000256" key="12">
    <source>
        <dbReference type="ARBA" id="ARBA00022777"/>
    </source>
</evidence>
<dbReference type="SUPFAM" id="SSF56112">
    <property type="entry name" value="Protein kinase-like (PK-like)"/>
    <property type="match status" value="1"/>
</dbReference>
<dbReference type="InterPro" id="IPR009091">
    <property type="entry name" value="RCC1/BLIP-II"/>
</dbReference>
<evidence type="ECO:0000256" key="8">
    <source>
        <dbReference type="ARBA" id="ARBA00022679"/>
    </source>
</evidence>
<dbReference type="AlphaFoldDB" id="A0AAD9PGD0"/>
<evidence type="ECO:0000256" key="10">
    <source>
        <dbReference type="ARBA" id="ARBA00022737"/>
    </source>
</evidence>
<evidence type="ECO:0000256" key="9">
    <source>
        <dbReference type="ARBA" id="ARBA00022723"/>
    </source>
</evidence>
<evidence type="ECO:0000313" key="18">
    <source>
        <dbReference type="EMBL" id="KAK2194294.1"/>
    </source>
</evidence>
<comment type="cofactor">
    <cofactor evidence="1">
        <name>Mg(2+)</name>
        <dbReference type="ChEBI" id="CHEBI:18420"/>
    </cofactor>
</comment>
<dbReference type="SUPFAM" id="SSF50985">
    <property type="entry name" value="RCC1/BLIP-II"/>
    <property type="match status" value="1"/>
</dbReference>
<comment type="similarity">
    <text evidence="3">Belongs to the protein kinase superfamily. NEK Ser/Thr protein kinase family. NIMA subfamily.</text>
</comment>
<dbReference type="PRINTS" id="PR00633">
    <property type="entry name" value="RCCNDNSATION"/>
</dbReference>
<feature type="compositionally biased region" description="Polar residues" evidence="16">
    <location>
        <begin position="723"/>
        <end position="743"/>
    </location>
</feature>
<evidence type="ECO:0000256" key="2">
    <source>
        <dbReference type="ARBA" id="ARBA00004496"/>
    </source>
</evidence>
<keyword evidence="19" id="KW-1185">Reference proteome</keyword>
<dbReference type="SMART" id="SM00220">
    <property type="entry name" value="S_TKc"/>
    <property type="match status" value="1"/>
</dbReference>
<dbReference type="PROSITE" id="PS50011">
    <property type="entry name" value="PROTEIN_KINASE_DOM"/>
    <property type="match status" value="1"/>
</dbReference>
<feature type="repeat" description="RCC1" evidence="15">
    <location>
        <begin position="588"/>
        <end position="640"/>
    </location>
</feature>
<keyword evidence="7" id="KW-0597">Phosphoprotein</keyword>
<name>A0AAD9PGD0_RIDPI</name>
<keyword evidence="9" id="KW-0479">Metal-binding</keyword>
<dbReference type="Gene3D" id="3.30.200.20">
    <property type="entry name" value="Phosphorylase Kinase, domain 1"/>
    <property type="match status" value="1"/>
</dbReference>
<dbReference type="InterPro" id="IPR008271">
    <property type="entry name" value="Ser/Thr_kinase_AS"/>
</dbReference>
<feature type="repeat" description="RCC1" evidence="15">
    <location>
        <begin position="317"/>
        <end position="357"/>
    </location>
</feature>
<feature type="repeat" description="RCC1" evidence="15">
    <location>
        <begin position="641"/>
        <end position="699"/>
    </location>
</feature>
<keyword evidence="6" id="KW-0723">Serine/threonine-protein kinase</keyword>
<feature type="domain" description="Protein kinase" evidence="17">
    <location>
        <begin position="23"/>
        <end position="276"/>
    </location>
</feature>
<dbReference type="GO" id="GO:0005737">
    <property type="term" value="C:cytoplasm"/>
    <property type="evidence" value="ECO:0007669"/>
    <property type="project" value="UniProtKB-SubCell"/>
</dbReference>
<comment type="subcellular location">
    <subcellularLocation>
        <location evidence="2">Cytoplasm</location>
    </subcellularLocation>
</comment>
<dbReference type="InterPro" id="IPR058923">
    <property type="entry name" value="RCC1-like_dom"/>
</dbReference>
<reference evidence="18" key="1">
    <citation type="journal article" date="2023" name="Mol. Biol. Evol.">
        <title>Third-Generation Sequencing Reveals the Adaptive Role of the Epigenome in Three Deep-Sea Polychaetes.</title>
        <authorList>
            <person name="Perez M."/>
            <person name="Aroh O."/>
            <person name="Sun Y."/>
            <person name="Lan Y."/>
            <person name="Juniper S.K."/>
            <person name="Young C.R."/>
            <person name="Angers B."/>
            <person name="Qian P.Y."/>
        </authorList>
    </citation>
    <scope>NUCLEOTIDE SEQUENCE</scope>
    <source>
        <strain evidence="18">R07B-5</strain>
    </source>
</reference>
<evidence type="ECO:0000256" key="3">
    <source>
        <dbReference type="ARBA" id="ARBA00010886"/>
    </source>
</evidence>
<keyword evidence="5" id="KW-0963">Cytoplasm</keyword>
<keyword evidence="10" id="KW-0677">Repeat</keyword>
<evidence type="ECO:0000256" key="16">
    <source>
        <dbReference type="SAM" id="MobiDB-lite"/>
    </source>
</evidence>
<dbReference type="InterPro" id="IPR000719">
    <property type="entry name" value="Prot_kinase_dom"/>
</dbReference>
<gene>
    <name evidence="18" type="ORF">NP493_116g01001</name>
</gene>
<feature type="repeat" description="RCC1" evidence="15">
    <location>
        <begin position="521"/>
        <end position="587"/>
    </location>
</feature>
<organism evidence="18 19">
    <name type="scientific">Ridgeia piscesae</name>
    <name type="common">Tubeworm</name>
    <dbReference type="NCBI Taxonomy" id="27915"/>
    <lineage>
        <taxon>Eukaryota</taxon>
        <taxon>Metazoa</taxon>
        <taxon>Spiralia</taxon>
        <taxon>Lophotrochozoa</taxon>
        <taxon>Annelida</taxon>
        <taxon>Polychaeta</taxon>
        <taxon>Sedentaria</taxon>
        <taxon>Canalipalpata</taxon>
        <taxon>Sabellida</taxon>
        <taxon>Siboglinidae</taxon>
        <taxon>Ridgeia</taxon>
    </lineage>
</organism>
<evidence type="ECO:0000256" key="4">
    <source>
        <dbReference type="ARBA" id="ARBA00012513"/>
    </source>
</evidence>
<dbReference type="PROSITE" id="PS00108">
    <property type="entry name" value="PROTEIN_KINASE_ST"/>
    <property type="match status" value="1"/>
</dbReference>
<dbReference type="InterPro" id="IPR051997">
    <property type="entry name" value="STK_NEK"/>
</dbReference>
<keyword evidence="13" id="KW-0067">ATP-binding</keyword>
<feature type="repeat" description="RCC1" evidence="15">
    <location>
        <begin position="358"/>
        <end position="414"/>
    </location>
</feature>
<dbReference type="Gene3D" id="2.130.10.30">
    <property type="entry name" value="Regulator of chromosome condensation 1/beta-lactamase-inhibitor protein II"/>
    <property type="match status" value="2"/>
</dbReference>